<evidence type="ECO:0000256" key="1">
    <source>
        <dbReference type="SAM" id="MobiDB-lite"/>
    </source>
</evidence>
<name>A0A7Y8BPR6_9PSED</name>
<proteinExistence type="predicted"/>
<comment type="caution">
    <text evidence="3">The sequence shown here is derived from an EMBL/GenBank/DDBJ whole genome shotgun (WGS) entry which is preliminary data.</text>
</comment>
<sequence length="108" mass="11264">MKYSSTLTALLLLALSGSALAAEPTAQPVGCIDVSVGGYKAPDYNCLSQQMSDPEQTQARQKNQEALNPDISKKAPNKLGLATPAATSVRMGNTFGTSVMPQRPPAGQ</sequence>
<keyword evidence="2" id="KW-0732">Signal</keyword>
<feature type="signal peptide" evidence="2">
    <location>
        <begin position="1"/>
        <end position="21"/>
    </location>
</feature>
<accession>A0A7Y8BPR6</accession>
<protein>
    <submittedName>
        <fullName evidence="3">Uncharacterized protein</fullName>
    </submittedName>
</protein>
<evidence type="ECO:0000256" key="2">
    <source>
        <dbReference type="SAM" id="SignalP"/>
    </source>
</evidence>
<dbReference type="Proteomes" id="UP000522864">
    <property type="component" value="Unassembled WGS sequence"/>
</dbReference>
<feature type="compositionally biased region" description="Polar residues" evidence="1">
    <location>
        <begin position="47"/>
        <end position="66"/>
    </location>
</feature>
<dbReference type="EMBL" id="JACAQA010000003">
    <property type="protein sequence ID" value="NWB83790.1"/>
    <property type="molecule type" value="Genomic_DNA"/>
</dbReference>
<reference evidence="3 4" key="1">
    <citation type="submission" date="2020-04" db="EMBL/GenBank/DDBJ databases">
        <title>Molecular characterization of pseudomonads from Agaricus bisporus reveal novel blotch 2 pathogens in Western Europe.</title>
        <authorList>
            <person name="Taparia T."/>
            <person name="Krijger M."/>
            <person name="Haynes E."/>
            <person name="Elpinstone J.G."/>
            <person name="Noble R."/>
            <person name="Van Der Wolf J."/>
        </authorList>
    </citation>
    <scope>NUCLEOTIDE SEQUENCE [LARGE SCALE GENOMIC DNA]</scope>
    <source>
        <strain evidence="3 4">G9001</strain>
    </source>
</reference>
<feature type="chain" id="PRO_5030637300" evidence="2">
    <location>
        <begin position="22"/>
        <end position="108"/>
    </location>
</feature>
<evidence type="ECO:0000313" key="4">
    <source>
        <dbReference type="Proteomes" id="UP000522864"/>
    </source>
</evidence>
<organism evidence="3 4">
    <name type="scientific">Pseudomonas gingeri</name>
    <dbReference type="NCBI Taxonomy" id="117681"/>
    <lineage>
        <taxon>Bacteria</taxon>
        <taxon>Pseudomonadati</taxon>
        <taxon>Pseudomonadota</taxon>
        <taxon>Gammaproteobacteria</taxon>
        <taxon>Pseudomonadales</taxon>
        <taxon>Pseudomonadaceae</taxon>
        <taxon>Pseudomonas</taxon>
    </lineage>
</organism>
<evidence type="ECO:0000313" key="3">
    <source>
        <dbReference type="EMBL" id="NWB83790.1"/>
    </source>
</evidence>
<gene>
    <name evidence="3" type="ORF">HX830_02750</name>
</gene>
<dbReference type="RefSeq" id="WP_152738744.1">
    <property type="nucleotide sequence ID" value="NZ_JACAQA010000003.1"/>
</dbReference>
<dbReference type="AlphaFoldDB" id="A0A7Y8BPR6"/>
<feature type="region of interest" description="Disordered" evidence="1">
    <location>
        <begin position="47"/>
        <end position="78"/>
    </location>
</feature>